<dbReference type="Proteomes" id="UP000831151">
    <property type="component" value="Chromosome"/>
</dbReference>
<dbReference type="Pfam" id="PF06114">
    <property type="entry name" value="Peptidase_M78"/>
    <property type="match status" value="1"/>
</dbReference>
<dbReference type="PANTHER" id="PTHR43236:SF1">
    <property type="entry name" value="BLL7220 PROTEIN"/>
    <property type="match status" value="1"/>
</dbReference>
<sequence length="180" mass="20511">MSEKYLDDALALIEEHGTNDPYEILENLGVVVIPIHIGAAFLGMFRILDGVSYVIYNTHADEIVIREVLAHELGHFLYHKEYASEAELADFGLTQESSIIEAQANTFAAHLLIDEEELLDTMEEGMSYMELAQRLMVDENLLLYKLKSMKKRGLKINLSEAPRSQFFQNLAEQAKKYDIN</sequence>
<dbReference type="Gene3D" id="1.10.10.2910">
    <property type="match status" value="1"/>
</dbReference>
<dbReference type="InterPro" id="IPR010359">
    <property type="entry name" value="IrrE_HExxH"/>
</dbReference>
<accession>A0A9E7DK33</accession>
<evidence type="ECO:0000313" key="2">
    <source>
        <dbReference type="EMBL" id="UQK59346.1"/>
    </source>
</evidence>
<dbReference type="RefSeq" id="WP_019214349.1">
    <property type="nucleotide sequence ID" value="NZ_CP096649.1"/>
</dbReference>
<gene>
    <name evidence="2" type="ORF">M1R53_01345</name>
</gene>
<dbReference type="PANTHER" id="PTHR43236">
    <property type="entry name" value="ANTITOXIN HIGA1"/>
    <property type="match status" value="1"/>
</dbReference>
<dbReference type="EMBL" id="CP096649">
    <property type="protein sequence ID" value="UQK59346.1"/>
    <property type="molecule type" value="Genomic_DNA"/>
</dbReference>
<keyword evidence="3" id="KW-1185">Reference proteome</keyword>
<dbReference type="InterPro" id="IPR052345">
    <property type="entry name" value="Rad_response_metalloprotease"/>
</dbReference>
<protein>
    <submittedName>
        <fullName evidence="2">ImmA/IrrE family metallo-endopeptidase</fullName>
    </submittedName>
</protein>
<evidence type="ECO:0000313" key="3">
    <source>
        <dbReference type="Proteomes" id="UP000831151"/>
    </source>
</evidence>
<name>A0A9E7DK33_9FIRM</name>
<dbReference type="AlphaFoldDB" id="A0A9E7DK33"/>
<feature type="domain" description="IrrE N-terminal-like" evidence="1">
    <location>
        <begin position="26"/>
        <end position="147"/>
    </location>
</feature>
<evidence type="ECO:0000259" key="1">
    <source>
        <dbReference type="Pfam" id="PF06114"/>
    </source>
</evidence>
<reference evidence="2" key="1">
    <citation type="submission" date="2022-04" db="EMBL/GenBank/DDBJ databases">
        <title>Complete genome sequences of Ezakiella coagulans and Fenollaria massiliensis.</title>
        <authorList>
            <person name="France M.T."/>
            <person name="Clifford J."/>
            <person name="Narina S."/>
            <person name="Rutt L."/>
            <person name="Ravel J."/>
        </authorList>
    </citation>
    <scope>NUCLEOTIDE SEQUENCE</scope>
    <source>
        <strain evidence="2">C0061C2</strain>
    </source>
</reference>
<proteinExistence type="predicted"/>
<organism evidence="2 3">
    <name type="scientific">Fenollaria massiliensis</name>
    <dbReference type="NCBI Taxonomy" id="938288"/>
    <lineage>
        <taxon>Bacteria</taxon>
        <taxon>Bacillati</taxon>
        <taxon>Bacillota</taxon>
        <taxon>Clostridia</taxon>
        <taxon>Eubacteriales</taxon>
        <taxon>Fenollaria</taxon>
    </lineage>
</organism>
<dbReference type="KEGG" id="fms:M1R53_01345"/>